<dbReference type="EMBL" id="JBHSXX010000001">
    <property type="protein sequence ID" value="MFC6869922.1"/>
    <property type="molecule type" value="Genomic_DNA"/>
</dbReference>
<evidence type="ECO:0000313" key="2">
    <source>
        <dbReference type="Proteomes" id="UP001596337"/>
    </source>
</evidence>
<organism evidence="1 2">
    <name type="scientific">Haloechinothrix salitolerans</name>
    <dbReference type="NCBI Taxonomy" id="926830"/>
    <lineage>
        <taxon>Bacteria</taxon>
        <taxon>Bacillati</taxon>
        <taxon>Actinomycetota</taxon>
        <taxon>Actinomycetes</taxon>
        <taxon>Pseudonocardiales</taxon>
        <taxon>Pseudonocardiaceae</taxon>
        <taxon>Haloechinothrix</taxon>
    </lineage>
</organism>
<keyword evidence="2" id="KW-1185">Reference proteome</keyword>
<proteinExistence type="predicted"/>
<dbReference type="RefSeq" id="WP_345404023.1">
    <property type="nucleotide sequence ID" value="NZ_BAABLA010000116.1"/>
</dbReference>
<name>A0ABW2C3Q9_9PSEU</name>
<reference evidence="2" key="1">
    <citation type="journal article" date="2019" name="Int. J. Syst. Evol. Microbiol.">
        <title>The Global Catalogue of Microorganisms (GCM) 10K type strain sequencing project: providing services to taxonomists for standard genome sequencing and annotation.</title>
        <authorList>
            <consortium name="The Broad Institute Genomics Platform"/>
            <consortium name="The Broad Institute Genome Sequencing Center for Infectious Disease"/>
            <person name="Wu L."/>
            <person name="Ma J."/>
        </authorList>
    </citation>
    <scope>NUCLEOTIDE SEQUENCE [LARGE SCALE GENOMIC DNA]</scope>
    <source>
        <strain evidence="2">KCTC 32255</strain>
    </source>
</reference>
<comment type="caution">
    <text evidence="1">The sequence shown here is derived from an EMBL/GenBank/DDBJ whole genome shotgun (WGS) entry which is preliminary data.</text>
</comment>
<evidence type="ECO:0000313" key="1">
    <source>
        <dbReference type="EMBL" id="MFC6869922.1"/>
    </source>
</evidence>
<gene>
    <name evidence="1" type="ORF">ACFQGD_22525</name>
</gene>
<dbReference type="Proteomes" id="UP001596337">
    <property type="component" value="Unassembled WGS sequence"/>
</dbReference>
<sequence>MWRRATWRRIIRRRSTRRRWVAASGLLLAALAVAAYVALPSLAHFAGGTSPTMPDDAHVAVPTFGERGSDVLAYEHGDTFTMTFPLVNDGWLPVTVRDVQLSDEPRPLASVTSVTSDGTPLPVTVPAGETRHVELAVRFDNCRYYHEREMQVISGAVVDGSVFGRNLRTTAGFQHDLVVSSPMIASCPDRTLRRDDDIRR</sequence>
<protein>
    <submittedName>
        <fullName evidence="1">Uncharacterized protein</fullName>
    </submittedName>
</protein>
<accession>A0ABW2C3Q9</accession>
<dbReference type="InterPro" id="IPR006311">
    <property type="entry name" value="TAT_signal"/>
</dbReference>
<dbReference type="PROSITE" id="PS51318">
    <property type="entry name" value="TAT"/>
    <property type="match status" value="1"/>
</dbReference>